<dbReference type="OMA" id="ERFPWAN"/>
<evidence type="ECO:0000313" key="11">
    <source>
        <dbReference type="EMBL" id="EDO35798.1"/>
    </source>
</evidence>
<evidence type="ECO:0000313" key="12">
    <source>
        <dbReference type="Proteomes" id="UP000001593"/>
    </source>
</evidence>
<comment type="subcellular location">
    <subcellularLocation>
        <location evidence="1">Membrane</location>
        <topology evidence="1">Multi-pass membrane protein</topology>
    </subcellularLocation>
</comment>
<evidence type="ECO:0000256" key="8">
    <source>
        <dbReference type="SAM" id="MobiDB-lite"/>
    </source>
</evidence>
<organism evidence="11 12">
    <name type="scientific">Nematostella vectensis</name>
    <name type="common">Starlet sea anemone</name>
    <dbReference type="NCBI Taxonomy" id="45351"/>
    <lineage>
        <taxon>Eukaryota</taxon>
        <taxon>Metazoa</taxon>
        <taxon>Cnidaria</taxon>
        <taxon>Anthozoa</taxon>
        <taxon>Hexacorallia</taxon>
        <taxon>Actiniaria</taxon>
        <taxon>Edwardsiidae</taxon>
        <taxon>Nematostella</taxon>
    </lineage>
</organism>
<feature type="compositionally biased region" description="Polar residues" evidence="8">
    <location>
        <begin position="471"/>
        <end position="487"/>
    </location>
</feature>
<feature type="transmembrane region" description="Helical" evidence="9">
    <location>
        <begin position="81"/>
        <end position="105"/>
    </location>
</feature>
<dbReference type="InParanoid" id="A7SKG1"/>
<comment type="similarity">
    <text evidence="2">Belongs to the major facilitator superfamily. Vesicular transporter family.</text>
</comment>
<dbReference type="PANTHER" id="PTHR23506:SF26">
    <property type="entry name" value="MFS-TYPE TRANSPORTER SLC18B1"/>
    <property type="match status" value="1"/>
</dbReference>
<dbReference type="STRING" id="45351.A7SKG1"/>
<dbReference type="InterPro" id="IPR036259">
    <property type="entry name" value="MFS_trans_sf"/>
</dbReference>
<accession>A7SKG1</accession>
<dbReference type="InterPro" id="IPR011701">
    <property type="entry name" value="MFS"/>
</dbReference>
<dbReference type="InterPro" id="IPR020846">
    <property type="entry name" value="MFS_dom"/>
</dbReference>
<feature type="transmembrane region" description="Helical" evidence="9">
    <location>
        <begin position="248"/>
        <end position="268"/>
    </location>
</feature>
<evidence type="ECO:0000256" key="4">
    <source>
        <dbReference type="ARBA" id="ARBA00022692"/>
    </source>
</evidence>
<dbReference type="HOGENOM" id="CLU_028639_3_0_1"/>
<feature type="transmembrane region" description="Helical" evidence="9">
    <location>
        <begin position="112"/>
        <end position="132"/>
    </location>
</feature>
<feature type="transmembrane region" description="Helical" evidence="9">
    <location>
        <begin position="389"/>
        <end position="409"/>
    </location>
</feature>
<keyword evidence="7 9" id="KW-0472">Membrane</keyword>
<keyword evidence="6 9" id="KW-1133">Transmembrane helix</keyword>
<feature type="transmembrane region" description="Helical" evidence="9">
    <location>
        <begin position="316"/>
        <end position="334"/>
    </location>
</feature>
<protein>
    <recommendedName>
        <fullName evidence="10">Major facilitator superfamily (MFS) profile domain-containing protein</fullName>
    </recommendedName>
</protein>
<dbReference type="KEGG" id="nve:5507206"/>
<dbReference type="Pfam" id="PF07690">
    <property type="entry name" value="MFS_1"/>
    <property type="match status" value="1"/>
</dbReference>
<dbReference type="eggNOG" id="KOG3764">
    <property type="taxonomic scope" value="Eukaryota"/>
</dbReference>
<feature type="transmembrane region" description="Helical" evidence="9">
    <location>
        <begin position="138"/>
        <end position="167"/>
    </location>
</feature>
<dbReference type="PROSITE" id="PS50850">
    <property type="entry name" value="MFS"/>
    <property type="match status" value="1"/>
</dbReference>
<dbReference type="EMBL" id="DS469687">
    <property type="protein sequence ID" value="EDO35798.1"/>
    <property type="molecule type" value="Genomic_DNA"/>
</dbReference>
<keyword evidence="12" id="KW-1185">Reference proteome</keyword>
<dbReference type="InterPro" id="IPR050930">
    <property type="entry name" value="MFS_Vesicular_Transporter"/>
</dbReference>
<reference evidence="11 12" key="1">
    <citation type="journal article" date="2007" name="Science">
        <title>Sea anemone genome reveals ancestral eumetazoan gene repertoire and genomic organization.</title>
        <authorList>
            <person name="Putnam N.H."/>
            <person name="Srivastava M."/>
            <person name="Hellsten U."/>
            <person name="Dirks B."/>
            <person name="Chapman J."/>
            <person name="Salamov A."/>
            <person name="Terry A."/>
            <person name="Shapiro H."/>
            <person name="Lindquist E."/>
            <person name="Kapitonov V.V."/>
            <person name="Jurka J."/>
            <person name="Genikhovich G."/>
            <person name="Grigoriev I.V."/>
            <person name="Lucas S.M."/>
            <person name="Steele R.E."/>
            <person name="Finnerty J.R."/>
            <person name="Technau U."/>
            <person name="Martindale M.Q."/>
            <person name="Rokhsar D.S."/>
        </authorList>
    </citation>
    <scope>NUCLEOTIDE SEQUENCE [LARGE SCALE GENOMIC DNA]</scope>
    <source>
        <strain evidence="12">CH2 X CH6</strain>
    </source>
</reference>
<feature type="transmembrane region" description="Helical" evidence="9">
    <location>
        <begin position="46"/>
        <end position="69"/>
    </location>
</feature>
<feature type="transmembrane region" description="Helical" evidence="9">
    <location>
        <begin position="346"/>
        <end position="368"/>
    </location>
</feature>
<dbReference type="PhylomeDB" id="A7SKG1"/>
<dbReference type="PANTHER" id="PTHR23506">
    <property type="entry name" value="GH10249P"/>
    <property type="match status" value="1"/>
</dbReference>
<dbReference type="OrthoDB" id="497880at2759"/>
<dbReference type="AlphaFoldDB" id="A7SKG1"/>
<feature type="transmembrane region" description="Helical" evidence="9">
    <location>
        <begin position="288"/>
        <end position="307"/>
    </location>
</feature>
<dbReference type="SUPFAM" id="SSF103473">
    <property type="entry name" value="MFS general substrate transporter"/>
    <property type="match status" value="1"/>
</dbReference>
<feature type="transmembrane region" description="Helical" evidence="9">
    <location>
        <begin position="421"/>
        <end position="443"/>
    </location>
</feature>
<evidence type="ECO:0000256" key="7">
    <source>
        <dbReference type="ARBA" id="ARBA00023136"/>
    </source>
</evidence>
<dbReference type="Proteomes" id="UP000001593">
    <property type="component" value="Unassembled WGS sequence"/>
</dbReference>
<evidence type="ECO:0000256" key="9">
    <source>
        <dbReference type="SAM" id="Phobius"/>
    </source>
</evidence>
<dbReference type="PRINTS" id="PR01035">
    <property type="entry name" value="TCRTETA"/>
</dbReference>
<dbReference type="GO" id="GO:0022857">
    <property type="term" value="F:transmembrane transporter activity"/>
    <property type="evidence" value="ECO:0000318"/>
    <property type="project" value="GO_Central"/>
</dbReference>
<feature type="transmembrane region" description="Helical" evidence="9">
    <location>
        <begin position="174"/>
        <end position="195"/>
    </location>
</feature>
<keyword evidence="3" id="KW-0813">Transport</keyword>
<proteinExistence type="inferred from homology"/>
<evidence type="ECO:0000256" key="2">
    <source>
        <dbReference type="ARBA" id="ARBA00006829"/>
    </source>
</evidence>
<evidence type="ECO:0000256" key="1">
    <source>
        <dbReference type="ARBA" id="ARBA00004141"/>
    </source>
</evidence>
<keyword evidence="4 9" id="KW-0812">Transmembrane</keyword>
<name>A7SKG1_NEMVE</name>
<dbReference type="InterPro" id="IPR001958">
    <property type="entry name" value="Tet-R_TetA/multi-R_MdtG-like"/>
</dbReference>
<evidence type="ECO:0000256" key="5">
    <source>
        <dbReference type="ARBA" id="ARBA00022775"/>
    </source>
</evidence>
<dbReference type="GO" id="GO:0016020">
    <property type="term" value="C:membrane"/>
    <property type="evidence" value="ECO:0007669"/>
    <property type="project" value="UniProtKB-SubCell"/>
</dbReference>
<feature type="region of interest" description="Disordered" evidence="8">
    <location>
        <begin position="461"/>
        <end position="487"/>
    </location>
</feature>
<feature type="domain" description="Major facilitator superfamily (MFS) profile" evidence="10">
    <location>
        <begin position="47"/>
        <end position="446"/>
    </location>
</feature>
<feature type="transmembrane region" description="Helical" evidence="9">
    <location>
        <begin position="207"/>
        <end position="227"/>
    </location>
</feature>
<evidence type="ECO:0000256" key="3">
    <source>
        <dbReference type="ARBA" id="ARBA00022448"/>
    </source>
</evidence>
<keyword evidence="5" id="KW-0532">Neurotransmitter transport</keyword>
<gene>
    <name evidence="11" type="ORF">NEMVEDRAFT_v1g171569</name>
</gene>
<evidence type="ECO:0000256" key="6">
    <source>
        <dbReference type="ARBA" id="ARBA00022989"/>
    </source>
</evidence>
<dbReference type="CDD" id="cd17385">
    <property type="entry name" value="MFS_SLC18B1"/>
    <property type="match status" value="1"/>
</dbReference>
<dbReference type="Gene3D" id="1.20.1250.20">
    <property type="entry name" value="MFS general substrate transporter like domains"/>
    <property type="match status" value="2"/>
</dbReference>
<evidence type="ECO:0000259" key="10">
    <source>
        <dbReference type="PROSITE" id="PS50850"/>
    </source>
</evidence>
<sequence>MSAKPAFKRLQSLEDKEFKRTQRSASESTEVNAPAEKLWGSTRRKLILVSLCFVYFSSCASFSILSPFFPNEAAIKGADSASIGIIFGVYSLVTFLMSPLMGIWLPKVGPRFMITSGLFLMGGAETLFGFVADMPNGSVFIVFCILLRIVSALGGSMADVAIFAIVAGEFPNSIGAVTGSMEVFSGLGFMAGPPLGGVLFTAGGFRLPFIVMGASILLSLPLVMFVLPMPRETTSRESKGSLLKVMKIPGIIMLGSCIILSGVVLGFLDPTLAPHLKPFKLNPTQIGLMFLLMGAVYAISSPIVGWIGDKTKKTKLLIVLGVAFADLGYLALGPTPLVPFLPQKSVWFAAIALILLGLSCSFYLVPCLPDMMETAIKYHGLPDDITTHGVLSGIFGSLISVGAFLGPTIGGAMNRWLGFPWSATILAAILTFQGLLLAVFSIFEAAHRRKRFASYHQVASGTENGLPPSAPTTSNYGTMNTPNNVKV</sequence>